<accession>A0A1F8FHL7</accession>
<reference evidence="2 3" key="1">
    <citation type="journal article" date="2016" name="Nat. Commun.">
        <title>Thousands of microbial genomes shed light on interconnected biogeochemical processes in an aquifer system.</title>
        <authorList>
            <person name="Anantharaman K."/>
            <person name="Brown C.T."/>
            <person name="Hug L.A."/>
            <person name="Sharon I."/>
            <person name="Castelle C.J."/>
            <person name="Probst A.J."/>
            <person name="Thomas B.C."/>
            <person name="Singh A."/>
            <person name="Wilkins M.J."/>
            <person name="Karaoz U."/>
            <person name="Brodie E.L."/>
            <person name="Williams K.H."/>
            <person name="Hubbard S.S."/>
            <person name="Banfield J.F."/>
        </authorList>
    </citation>
    <scope>NUCLEOTIDE SEQUENCE [LARGE SCALE GENOMIC DNA]</scope>
</reference>
<name>A0A1F8FHL7_9BACT</name>
<feature type="compositionally biased region" description="Low complexity" evidence="1">
    <location>
        <begin position="63"/>
        <end position="74"/>
    </location>
</feature>
<dbReference type="AlphaFoldDB" id="A0A1F8FHL7"/>
<comment type="caution">
    <text evidence="2">The sequence shown here is derived from an EMBL/GenBank/DDBJ whole genome shotgun (WGS) entry which is preliminary data.</text>
</comment>
<organism evidence="2 3">
    <name type="scientific">Candidatus Yanofskybacteria bacterium RIFCSPHIGHO2_02_FULL_43_15c</name>
    <dbReference type="NCBI Taxonomy" id="1802679"/>
    <lineage>
        <taxon>Bacteria</taxon>
        <taxon>Candidatus Yanofskyibacteriota</taxon>
    </lineage>
</organism>
<evidence type="ECO:0000256" key="1">
    <source>
        <dbReference type="SAM" id="MobiDB-lite"/>
    </source>
</evidence>
<gene>
    <name evidence="2" type="ORF">A3C71_00035</name>
</gene>
<evidence type="ECO:0000313" key="3">
    <source>
        <dbReference type="Proteomes" id="UP000178197"/>
    </source>
</evidence>
<sequence length="83" mass="8984">MRKKTKILFLITVFSLSVFFVQTTRAAVIQKANSFLGLSFSLVGYWTFDGGDMTATTARDRSGNGNTGTLSGTTERPAKSVRG</sequence>
<evidence type="ECO:0000313" key="2">
    <source>
        <dbReference type="EMBL" id="OGN11879.1"/>
    </source>
</evidence>
<feature type="region of interest" description="Disordered" evidence="1">
    <location>
        <begin position="55"/>
        <end position="83"/>
    </location>
</feature>
<dbReference type="Proteomes" id="UP000178197">
    <property type="component" value="Unassembled WGS sequence"/>
</dbReference>
<dbReference type="EMBL" id="MGJT01000026">
    <property type="protein sequence ID" value="OGN11879.1"/>
    <property type="molecule type" value="Genomic_DNA"/>
</dbReference>
<proteinExistence type="predicted"/>
<dbReference type="Gene3D" id="2.60.120.200">
    <property type="match status" value="1"/>
</dbReference>
<protein>
    <submittedName>
        <fullName evidence="2">Uncharacterized protein</fullName>
    </submittedName>
</protein>